<dbReference type="PANTHER" id="PTHR30595">
    <property type="entry name" value="GLPR-RELATED TRANSCRIPTIONAL REPRESSOR"/>
    <property type="match status" value="1"/>
</dbReference>
<reference evidence="3" key="1">
    <citation type="journal article" date="2019" name="Int. J. Syst. Evol. Microbiol.">
        <title>The Global Catalogue of Microorganisms (GCM) 10K type strain sequencing project: providing services to taxonomists for standard genome sequencing and annotation.</title>
        <authorList>
            <consortium name="The Broad Institute Genomics Platform"/>
            <consortium name="The Broad Institute Genome Sequencing Center for Infectious Disease"/>
            <person name="Wu L."/>
            <person name="Ma J."/>
        </authorList>
    </citation>
    <scope>NUCLEOTIDE SEQUENCE [LARGE SCALE GENOMIC DNA]</scope>
    <source>
        <strain evidence="3">JCM 14326</strain>
    </source>
</reference>
<dbReference type="Gene3D" id="3.30.565.60">
    <property type="match status" value="1"/>
</dbReference>
<dbReference type="SUPFAM" id="SSF46785">
    <property type="entry name" value="Winged helix' DNA-binding domain"/>
    <property type="match status" value="1"/>
</dbReference>
<keyword evidence="3" id="KW-1185">Reference proteome</keyword>
<accession>A0ABP4ZK59</accession>
<dbReference type="EMBL" id="BAAANL010000003">
    <property type="protein sequence ID" value="GAA1860891.1"/>
    <property type="molecule type" value="Genomic_DNA"/>
</dbReference>
<dbReference type="InterPro" id="IPR038461">
    <property type="entry name" value="Schlafen_AlbA_2_dom_sf"/>
</dbReference>
<evidence type="ECO:0000313" key="2">
    <source>
        <dbReference type="EMBL" id="GAA1860891.1"/>
    </source>
</evidence>
<dbReference type="Gene3D" id="3.30.950.30">
    <property type="entry name" value="Schlafen, AAA domain"/>
    <property type="match status" value="1"/>
</dbReference>
<dbReference type="Pfam" id="PF13749">
    <property type="entry name" value="HATPase_c_4"/>
    <property type="match status" value="1"/>
</dbReference>
<dbReference type="Proteomes" id="UP001501094">
    <property type="component" value="Unassembled WGS sequence"/>
</dbReference>
<evidence type="ECO:0000259" key="1">
    <source>
        <dbReference type="Pfam" id="PF04326"/>
    </source>
</evidence>
<feature type="domain" description="Schlafen AlbA-2" evidence="1">
    <location>
        <begin position="27"/>
        <end position="140"/>
    </location>
</feature>
<dbReference type="InterPro" id="IPR036390">
    <property type="entry name" value="WH_DNA-bd_sf"/>
</dbReference>
<dbReference type="InterPro" id="IPR007421">
    <property type="entry name" value="Schlafen_AlbA_2_dom"/>
</dbReference>
<organism evidence="2 3">
    <name type="scientific">Myceligenerans crystallogenes</name>
    <dbReference type="NCBI Taxonomy" id="316335"/>
    <lineage>
        <taxon>Bacteria</taxon>
        <taxon>Bacillati</taxon>
        <taxon>Actinomycetota</taxon>
        <taxon>Actinomycetes</taxon>
        <taxon>Micrococcales</taxon>
        <taxon>Promicromonosporaceae</taxon>
        <taxon>Myceligenerans</taxon>
    </lineage>
</organism>
<sequence>MYVNYVSLDVNDVVDLLRAEGSDVSGIEAKAAHEGYPRDLAPTLSAFGNMPGGGLIVLGLDERAGFDVVGVYDAANAQMRLGAQARDAVTPPLQVSFETSEVDGNSVVLARVRDLPATDKPCQVVETGDAYLRSYDGDYRISEFERQGFVANRGVPRHDQAPVEGASREDLDDKLLGIYLANCRGRSRRLGAMTDEEILRHTWVLNHEGAPTVAGLYALGAYPQTFLPTLSITASVAPFPGDPPGTRSSDIARFDGPLPEQLDQAVAWVRRNTATRVRFGADGHGSDEPAYPTDAVRELVANALVHRDLGPHALNQRVTMTLKHDRLVISNPGGLLGLTVDQLGARSGGSARNQRLYDISQDVQSELGRRVIEGIGSGIITVRESLASAGMTPPHFIDAGIHFVAIVPDHALLDPDDLRWLAALPGAHGLSDTQRHALAAMRHGESWTNRSLRDRFPMDSTVARTLLTDLAERGLAVALGDGGARVYKLGPSAGGAVSPAYSALPTHGETILNVLTGGPHDIKSIVKATELSDRQVRYAINRMLDDALVEKLEGPGRQGSRYRRTN</sequence>
<gene>
    <name evidence="2" type="ORF">GCM10009751_18180</name>
</gene>
<dbReference type="InterPro" id="IPR038475">
    <property type="entry name" value="RecG_C_sf"/>
</dbReference>
<evidence type="ECO:0000313" key="3">
    <source>
        <dbReference type="Proteomes" id="UP001501094"/>
    </source>
</evidence>
<proteinExistence type="predicted"/>
<name>A0ABP4ZK59_9MICO</name>
<dbReference type="PANTHER" id="PTHR30595:SF6">
    <property type="entry name" value="SCHLAFEN ALBA-2 DOMAIN-CONTAINING PROTEIN"/>
    <property type="match status" value="1"/>
</dbReference>
<protein>
    <recommendedName>
        <fullName evidence="1">Schlafen AlbA-2 domain-containing protein</fullName>
    </recommendedName>
</protein>
<comment type="caution">
    <text evidence="2">The sequence shown here is derived from an EMBL/GenBank/DDBJ whole genome shotgun (WGS) entry which is preliminary data.</text>
</comment>
<dbReference type="Pfam" id="PF04326">
    <property type="entry name" value="SLFN_AlbA_2"/>
    <property type="match status" value="1"/>
</dbReference>